<comment type="caution">
    <text evidence="8">The sequence shown here is derived from an EMBL/GenBank/DDBJ whole genome shotgun (WGS) entry which is preliminary data.</text>
</comment>
<comment type="similarity">
    <text evidence="5">Belongs to the SAT4 family.</text>
</comment>
<sequence>MTIQQQSFKTWAIILTHFHVAASVTTVIRFAHRRRNARLWWDDYLAIMVVPVDILYLVILWTRYKYGVPGYPTSLRVAFFFLSSFAFSLIVWPCRMSIALSIIRILPAQKNLHRFVYGLTAFFGLSCLAINLMTVLFCGLDTSWHHTAGVQCTGTPWAASFTLDVIGDITLVATPIIALWRLNLPHHQRRLVQIIFSAGLLTVLASTAVYLIIPSSD</sequence>
<dbReference type="Pfam" id="PF20684">
    <property type="entry name" value="Fung_rhodopsin"/>
    <property type="match status" value="1"/>
</dbReference>
<protein>
    <recommendedName>
        <fullName evidence="7">Rhodopsin domain-containing protein</fullName>
    </recommendedName>
</protein>
<feature type="transmembrane region" description="Helical" evidence="6">
    <location>
        <begin position="191"/>
        <end position="213"/>
    </location>
</feature>
<organism evidence="8 9">
    <name type="scientific">Marasmiellus scandens</name>
    <dbReference type="NCBI Taxonomy" id="2682957"/>
    <lineage>
        <taxon>Eukaryota</taxon>
        <taxon>Fungi</taxon>
        <taxon>Dikarya</taxon>
        <taxon>Basidiomycota</taxon>
        <taxon>Agaricomycotina</taxon>
        <taxon>Agaricomycetes</taxon>
        <taxon>Agaricomycetidae</taxon>
        <taxon>Agaricales</taxon>
        <taxon>Marasmiineae</taxon>
        <taxon>Omphalotaceae</taxon>
        <taxon>Marasmiellus</taxon>
    </lineage>
</organism>
<evidence type="ECO:0000259" key="7">
    <source>
        <dbReference type="Pfam" id="PF20684"/>
    </source>
</evidence>
<dbReference type="EMBL" id="JBANRG010000005">
    <property type="protein sequence ID" value="KAK7466069.1"/>
    <property type="molecule type" value="Genomic_DNA"/>
</dbReference>
<feature type="domain" description="Rhodopsin" evidence="7">
    <location>
        <begin position="29"/>
        <end position="207"/>
    </location>
</feature>
<accession>A0ABR1JTB0</accession>
<evidence type="ECO:0000256" key="2">
    <source>
        <dbReference type="ARBA" id="ARBA00022692"/>
    </source>
</evidence>
<proteinExistence type="inferred from homology"/>
<dbReference type="InterPro" id="IPR049326">
    <property type="entry name" value="Rhodopsin_dom_fungi"/>
</dbReference>
<dbReference type="Proteomes" id="UP001498398">
    <property type="component" value="Unassembled WGS sequence"/>
</dbReference>
<dbReference type="PANTHER" id="PTHR33048">
    <property type="entry name" value="PTH11-LIKE INTEGRAL MEMBRANE PROTEIN (AFU_ORTHOLOGUE AFUA_5G11245)"/>
    <property type="match status" value="1"/>
</dbReference>
<feature type="transmembrane region" description="Helical" evidence="6">
    <location>
        <begin position="157"/>
        <end position="179"/>
    </location>
</feature>
<gene>
    <name evidence="8" type="ORF">VKT23_004793</name>
</gene>
<feature type="transmembrane region" description="Helical" evidence="6">
    <location>
        <begin position="44"/>
        <end position="62"/>
    </location>
</feature>
<reference evidence="8 9" key="1">
    <citation type="submission" date="2024-01" db="EMBL/GenBank/DDBJ databases">
        <title>A draft genome for the cacao thread blight pathogen Marasmiellus scandens.</title>
        <authorList>
            <person name="Baruah I.K."/>
            <person name="Leung J."/>
            <person name="Bukari Y."/>
            <person name="Amoako-Attah I."/>
            <person name="Meinhardt L.W."/>
            <person name="Bailey B.A."/>
            <person name="Cohen S.P."/>
        </authorList>
    </citation>
    <scope>NUCLEOTIDE SEQUENCE [LARGE SCALE GENOMIC DNA]</scope>
    <source>
        <strain evidence="8 9">GH-19</strain>
    </source>
</reference>
<dbReference type="PANTHER" id="PTHR33048:SF47">
    <property type="entry name" value="INTEGRAL MEMBRANE PROTEIN-RELATED"/>
    <property type="match status" value="1"/>
</dbReference>
<name>A0ABR1JTB0_9AGAR</name>
<feature type="transmembrane region" description="Helical" evidence="6">
    <location>
        <begin position="74"/>
        <end position="94"/>
    </location>
</feature>
<evidence type="ECO:0000256" key="5">
    <source>
        <dbReference type="ARBA" id="ARBA00038359"/>
    </source>
</evidence>
<keyword evidence="9" id="KW-1185">Reference proteome</keyword>
<keyword evidence="3 6" id="KW-1133">Transmembrane helix</keyword>
<feature type="transmembrane region" description="Helical" evidence="6">
    <location>
        <begin position="12"/>
        <end position="32"/>
    </location>
</feature>
<evidence type="ECO:0000313" key="8">
    <source>
        <dbReference type="EMBL" id="KAK7466069.1"/>
    </source>
</evidence>
<keyword evidence="2 6" id="KW-0812">Transmembrane</keyword>
<evidence type="ECO:0000313" key="9">
    <source>
        <dbReference type="Proteomes" id="UP001498398"/>
    </source>
</evidence>
<evidence type="ECO:0000256" key="3">
    <source>
        <dbReference type="ARBA" id="ARBA00022989"/>
    </source>
</evidence>
<keyword evidence="4 6" id="KW-0472">Membrane</keyword>
<dbReference type="InterPro" id="IPR052337">
    <property type="entry name" value="SAT4-like"/>
</dbReference>
<evidence type="ECO:0000256" key="4">
    <source>
        <dbReference type="ARBA" id="ARBA00023136"/>
    </source>
</evidence>
<comment type="subcellular location">
    <subcellularLocation>
        <location evidence="1">Membrane</location>
        <topology evidence="1">Multi-pass membrane protein</topology>
    </subcellularLocation>
</comment>
<evidence type="ECO:0000256" key="6">
    <source>
        <dbReference type="SAM" id="Phobius"/>
    </source>
</evidence>
<feature type="transmembrane region" description="Helical" evidence="6">
    <location>
        <begin position="115"/>
        <end position="137"/>
    </location>
</feature>
<evidence type="ECO:0000256" key="1">
    <source>
        <dbReference type="ARBA" id="ARBA00004141"/>
    </source>
</evidence>